<accession>A0AA88GM19</accession>
<dbReference type="GeneID" id="68096585"/>
<dbReference type="EMBL" id="PYSW02000020">
    <property type="protein sequence ID" value="KAG2383459.1"/>
    <property type="molecule type" value="Genomic_DNA"/>
</dbReference>
<keyword evidence="3" id="KW-1185">Reference proteome</keyword>
<organism evidence="2 3">
    <name type="scientific">Naegleria lovaniensis</name>
    <name type="common">Amoeba</name>
    <dbReference type="NCBI Taxonomy" id="51637"/>
    <lineage>
        <taxon>Eukaryota</taxon>
        <taxon>Discoba</taxon>
        <taxon>Heterolobosea</taxon>
        <taxon>Tetramitia</taxon>
        <taxon>Eutetramitia</taxon>
        <taxon>Vahlkampfiidae</taxon>
        <taxon>Naegleria</taxon>
    </lineage>
</organism>
<name>A0AA88GM19_NAELO</name>
<gene>
    <name evidence="2" type="ORF">C9374_004130</name>
</gene>
<protein>
    <submittedName>
        <fullName evidence="2">Uncharacterized protein</fullName>
    </submittedName>
</protein>
<dbReference type="RefSeq" id="XP_044549138.1">
    <property type="nucleotide sequence ID" value="XM_044693736.1"/>
</dbReference>
<proteinExistence type="predicted"/>
<feature type="region of interest" description="Disordered" evidence="1">
    <location>
        <begin position="143"/>
        <end position="162"/>
    </location>
</feature>
<evidence type="ECO:0000313" key="3">
    <source>
        <dbReference type="Proteomes" id="UP000816034"/>
    </source>
</evidence>
<dbReference type="Proteomes" id="UP000816034">
    <property type="component" value="Unassembled WGS sequence"/>
</dbReference>
<reference evidence="2 3" key="1">
    <citation type="journal article" date="2018" name="BMC Genomics">
        <title>The genome of Naegleria lovaniensis, the basis for a comparative approach to unravel pathogenicity factors of the human pathogenic amoeba N. fowleri.</title>
        <authorList>
            <person name="Liechti N."/>
            <person name="Schurch N."/>
            <person name="Bruggmann R."/>
            <person name="Wittwer M."/>
        </authorList>
    </citation>
    <scope>NUCLEOTIDE SEQUENCE [LARGE SCALE GENOMIC DNA]</scope>
    <source>
        <strain evidence="2 3">ATCC 30569</strain>
    </source>
</reference>
<sequence>MSQFALLLEDEVNESEIISSRKHQRSKQKSKKKSLFREEFSRIAYDPVIWFHVLTFIEFKYLYPLCARIDKLRCEMIYSRAMGHHVLMYEFKTILNGEEEHDTRVWFQKFVRRESMMDLLHREDPQCHFKELREFVKIYSDDKRSEQQKHSSQQQLLPSKEKNYTPEHVHEFTIFVKLFLSLLKRRNQIQLFNMKIRMRYQQVATNEGSRDYSKNFHMLNETKHDEDRKEDIHKSHVNNLDQNLRKQLHCDHFENVVRMVGSKTMISQCKACGISMDISHVTPKNLNYKYKY</sequence>
<comment type="caution">
    <text evidence="2">The sequence shown here is derived from an EMBL/GenBank/DDBJ whole genome shotgun (WGS) entry which is preliminary data.</text>
</comment>
<dbReference type="AlphaFoldDB" id="A0AA88GM19"/>
<evidence type="ECO:0000313" key="2">
    <source>
        <dbReference type="EMBL" id="KAG2383459.1"/>
    </source>
</evidence>
<evidence type="ECO:0000256" key="1">
    <source>
        <dbReference type="SAM" id="MobiDB-lite"/>
    </source>
</evidence>